<proteinExistence type="predicted"/>
<name>A1S004_THEPD</name>
<dbReference type="InterPro" id="IPR029058">
    <property type="entry name" value="AB_hydrolase_fold"/>
</dbReference>
<dbReference type="PANTHER" id="PTHR11614">
    <property type="entry name" value="PHOSPHOLIPASE-RELATED"/>
    <property type="match status" value="1"/>
</dbReference>
<dbReference type="EnsemblBacteria" id="ABL78784">
    <property type="protein sequence ID" value="ABL78784"/>
    <property type="gene ID" value="Tpen_1387"/>
</dbReference>
<evidence type="ECO:0000313" key="3">
    <source>
        <dbReference type="Proteomes" id="UP000000641"/>
    </source>
</evidence>
<dbReference type="RefSeq" id="WP_011753049.1">
    <property type="nucleotide sequence ID" value="NC_008698.1"/>
</dbReference>
<dbReference type="InterPro" id="IPR022742">
    <property type="entry name" value="Hydrolase_4"/>
</dbReference>
<dbReference type="InterPro" id="IPR012354">
    <property type="entry name" value="Esterase_lipase"/>
</dbReference>
<keyword evidence="2" id="KW-0378">Hydrolase</keyword>
<dbReference type="HOGENOM" id="CLU_026209_7_2_2"/>
<gene>
    <name evidence="2" type="ordered locus">Tpen_1387</name>
</gene>
<dbReference type="STRING" id="368408.Tpen_1387"/>
<protein>
    <submittedName>
        <fullName evidence="2">Alpha/beta hydrolase fold</fullName>
    </submittedName>
</protein>
<dbReference type="ESTHER" id="thepd-a1s004">
    <property type="family name" value="Monoglyceridelipase_lysophospholip"/>
</dbReference>
<accession>A1S004</accession>
<dbReference type="GeneID" id="4600670"/>
<dbReference type="PRINTS" id="PR00111">
    <property type="entry name" value="ABHYDROLASE"/>
</dbReference>
<keyword evidence="3" id="KW-1185">Reference proteome</keyword>
<dbReference type="PIRSF" id="PIRSF017388">
    <property type="entry name" value="Esterase_lipase"/>
    <property type="match status" value="1"/>
</dbReference>
<dbReference type="eggNOG" id="arCOG01650">
    <property type="taxonomic scope" value="Archaea"/>
</dbReference>
<dbReference type="AlphaFoldDB" id="A1S004"/>
<sequence length="275" mass="29959">MSAVTREVNLPSGLSTVMRAWLPEGEPKAVVVGIHGFAEHSGRYAHVGDFLSSRGYALYMYDLRGHGLSKWERGYVDSFDQFVEDSVAFYRLVVSGHAGKKGFVLGHSMGGVIAVLTVYRLGGEVSGLVTSGAALEVNVGAGTRLLLRLLSAVNPRGRAKLPVNVDCLSRDKAVAESYVADNLVFKDPTYRLLAEFGRGVSEAWKAAAKVTVPALLMHGEEDCLVPPSASRKLFQVLPSSDKTLEVFPGMKHEIFNEVDKEKVLEKLAEWLDKHS</sequence>
<dbReference type="Pfam" id="PF12146">
    <property type="entry name" value="Hydrolase_4"/>
    <property type="match status" value="1"/>
</dbReference>
<organism evidence="2 3">
    <name type="scientific">Thermofilum pendens (strain DSM 2475 / Hrk 5)</name>
    <dbReference type="NCBI Taxonomy" id="368408"/>
    <lineage>
        <taxon>Archaea</taxon>
        <taxon>Thermoproteota</taxon>
        <taxon>Thermoprotei</taxon>
        <taxon>Thermofilales</taxon>
        <taxon>Thermofilaceae</taxon>
        <taxon>Thermofilum</taxon>
    </lineage>
</organism>
<dbReference type="KEGG" id="tpe:Tpen_1387"/>
<dbReference type="EMBL" id="CP000505">
    <property type="protein sequence ID" value="ABL78784.1"/>
    <property type="molecule type" value="Genomic_DNA"/>
</dbReference>
<dbReference type="InterPro" id="IPR051044">
    <property type="entry name" value="MAG_DAG_Lipase"/>
</dbReference>
<dbReference type="GO" id="GO:0052689">
    <property type="term" value="F:carboxylic ester hydrolase activity"/>
    <property type="evidence" value="ECO:0007669"/>
    <property type="project" value="InterPro"/>
</dbReference>
<dbReference type="SUPFAM" id="SSF53474">
    <property type="entry name" value="alpha/beta-Hydrolases"/>
    <property type="match status" value="1"/>
</dbReference>
<reference evidence="3" key="1">
    <citation type="journal article" date="2008" name="J. Bacteriol.">
        <title>Genome sequence of Thermofilum pendens reveals an exceptional loss of biosynthetic pathways without genome reduction.</title>
        <authorList>
            <person name="Anderson I."/>
            <person name="Rodriguez J."/>
            <person name="Susanti D."/>
            <person name="Porat I."/>
            <person name="Reich C."/>
            <person name="Ulrich L.E."/>
            <person name="Elkins J.G."/>
            <person name="Mavromatis K."/>
            <person name="Lykidis A."/>
            <person name="Kim E."/>
            <person name="Thompson L.S."/>
            <person name="Nolan M."/>
            <person name="Land M."/>
            <person name="Copeland A."/>
            <person name="Lapidus A."/>
            <person name="Lucas S."/>
            <person name="Detter C."/>
            <person name="Zhulin I.B."/>
            <person name="Olsen G.J."/>
            <person name="Whitman W."/>
            <person name="Mukhopadhyay B."/>
            <person name="Bristow J."/>
            <person name="Kyrpides N."/>
        </authorList>
    </citation>
    <scope>NUCLEOTIDE SEQUENCE [LARGE SCALE GENOMIC DNA]</scope>
    <source>
        <strain evidence="3">DSM 2475 / Hrk 5</strain>
    </source>
</reference>
<dbReference type="Proteomes" id="UP000000641">
    <property type="component" value="Chromosome"/>
</dbReference>
<dbReference type="InterPro" id="IPR000073">
    <property type="entry name" value="AB_hydrolase_1"/>
</dbReference>
<dbReference type="Gene3D" id="3.40.50.1820">
    <property type="entry name" value="alpha/beta hydrolase"/>
    <property type="match status" value="1"/>
</dbReference>
<feature type="domain" description="Serine aminopeptidase S33" evidence="1">
    <location>
        <begin position="26"/>
        <end position="259"/>
    </location>
</feature>
<evidence type="ECO:0000259" key="1">
    <source>
        <dbReference type="Pfam" id="PF12146"/>
    </source>
</evidence>
<dbReference type="OrthoDB" id="31240at2157"/>
<evidence type="ECO:0000313" key="2">
    <source>
        <dbReference type="EMBL" id="ABL78784.1"/>
    </source>
</evidence>